<feature type="domain" description="Follistatin-like" evidence="2">
    <location>
        <begin position="204"/>
        <end position="226"/>
    </location>
</feature>
<feature type="signal peptide" evidence="1">
    <location>
        <begin position="1"/>
        <end position="35"/>
    </location>
</feature>
<name>A0AAV5UP86_9BILA</name>
<feature type="domain" description="Follistatin-like" evidence="2">
    <location>
        <begin position="120"/>
        <end position="142"/>
    </location>
</feature>
<organism evidence="3 4">
    <name type="scientific">Pristionchus entomophagus</name>
    <dbReference type="NCBI Taxonomy" id="358040"/>
    <lineage>
        <taxon>Eukaryota</taxon>
        <taxon>Metazoa</taxon>
        <taxon>Ecdysozoa</taxon>
        <taxon>Nematoda</taxon>
        <taxon>Chromadorea</taxon>
        <taxon>Rhabditida</taxon>
        <taxon>Rhabditina</taxon>
        <taxon>Diplogasteromorpha</taxon>
        <taxon>Diplogasteroidea</taxon>
        <taxon>Neodiplogasteridae</taxon>
        <taxon>Pristionchus</taxon>
    </lineage>
</organism>
<feature type="domain" description="Follistatin-like" evidence="2">
    <location>
        <begin position="88"/>
        <end position="110"/>
    </location>
</feature>
<sequence length="286" mass="30017">NLFQNVINRFDCRHSQTMNRISLLTLACSAALAAALSTASSPDPCLNVKCVAGKVCETTREGTAQCVEELIMAPGLEPNPEDPVTLGACAATSCPIGAVCVEDDGVGRCVAPSTPPSSITCENTECVSGFICEMKDGKPTCRAGGRVTCEGFDCDVGHHCQILDTAPRCIADVTCENVDCKCGMMCEMKNGQPTCVNKVIPLITCENTDCVSGKVCEMKEGKPTCVNSKSLTCKTVKCSGNHHCVINPDGAPECIPRLTCANMRCAGECQDTPRGPVCGPRLSPGI</sequence>
<dbReference type="Proteomes" id="UP001432027">
    <property type="component" value="Unassembled WGS sequence"/>
</dbReference>
<dbReference type="SMART" id="SM00274">
    <property type="entry name" value="FOLN"/>
    <property type="match status" value="7"/>
</dbReference>
<feature type="domain" description="Follistatin-like" evidence="2">
    <location>
        <begin position="148"/>
        <end position="170"/>
    </location>
</feature>
<evidence type="ECO:0000313" key="4">
    <source>
        <dbReference type="Proteomes" id="UP001432027"/>
    </source>
</evidence>
<dbReference type="InterPro" id="IPR003645">
    <property type="entry name" value="Fol_N"/>
</dbReference>
<feature type="domain" description="Follistatin-like" evidence="2">
    <location>
        <begin position="174"/>
        <end position="196"/>
    </location>
</feature>
<feature type="non-terminal residue" evidence="3">
    <location>
        <position position="1"/>
    </location>
</feature>
<protein>
    <recommendedName>
        <fullName evidence="2">Follistatin-like domain-containing protein</fullName>
    </recommendedName>
</protein>
<evidence type="ECO:0000256" key="1">
    <source>
        <dbReference type="SAM" id="SignalP"/>
    </source>
</evidence>
<feature type="domain" description="Follistatin-like" evidence="2">
    <location>
        <begin position="44"/>
        <end position="67"/>
    </location>
</feature>
<comment type="caution">
    <text evidence="3">The sequence shown here is derived from an EMBL/GenBank/DDBJ whole genome shotgun (WGS) entry which is preliminary data.</text>
</comment>
<gene>
    <name evidence="3" type="ORF">PENTCL1PPCAC_30194</name>
</gene>
<keyword evidence="4" id="KW-1185">Reference proteome</keyword>
<dbReference type="AlphaFoldDB" id="A0AAV5UP86"/>
<evidence type="ECO:0000313" key="3">
    <source>
        <dbReference type="EMBL" id="GMT08020.1"/>
    </source>
</evidence>
<dbReference type="EMBL" id="BTSX01000006">
    <property type="protein sequence ID" value="GMT08020.1"/>
    <property type="molecule type" value="Genomic_DNA"/>
</dbReference>
<reference evidence="3" key="1">
    <citation type="submission" date="2023-10" db="EMBL/GenBank/DDBJ databases">
        <title>Genome assembly of Pristionchus species.</title>
        <authorList>
            <person name="Yoshida K."/>
            <person name="Sommer R.J."/>
        </authorList>
    </citation>
    <scope>NUCLEOTIDE SEQUENCE</scope>
    <source>
        <strain evidence="3">RS0144</strain>
    </source>
</reference>
<accession>A0AAV5UP86</accession>
<feature type="domain" description="Follistatin-like" evidence="2">
    <location>
        <begin position="232"/>
        <end position="255"/>
    </location>
</feature>
<feature type="chain" id="PRO_5043944030" description="Follistatin-like domain-containing protein" evidence="1">
    <location>
        <begin position="36"/>
        <end position="286"/>
    </location>
</feature>
<proteinExistence type="predicted"/>
<evidence type="ECO:0000259" key="2">
    <source>
        <dbReference type="SMART" id="SM00274"/>
    </source>
</evidence>
<keyword evidence="1" id="KW-0732">Signal</keyword>